<protein>
    <submittedName>
        <fullName evidence="3">BON domain-containing protein</fullName>
    </submittedName>
</protein>
<keyword evidence="1" id="KW-0732">Signal</keyword>
<dbReference type="InterPro" id="IPR014004">
    <property type="entry name" value="Transpt-assoc_nodulatn_dom_bac"/>
</dbReference>
<dbReference type="Pfam" id="PF04972">
    <property type="entry name" value="BON"/>
    <property type="match status" value="2"/>
</dbReference>
<gene>
    <name evidence="3" type="ORF">ACFOEK_21110</name>
</gene>
<dbReference type="InterPro" id="IPR051686">
    <property type="entry name" value="Lipoprotein_DolP"/>
</dbReference>
<feature type="domain" description="BON" evidence="2">
    <location>
        <begin position="124"/>
        <end position="190"/>
    </location>
</feature>
<dbReference type="PANTHER" id="PTHR34606">
    <property type="entry name" value="BON DOMAIN-CONTAINING PROTEIN"/>
    <property type="match status" value="1"/>
</dbReference>
<dbReference type="RefSeq" id="WP_386723474.1">
    <property type="nucleotide sequence ID" value="NZ_JBHRSZ010000010.1"/>
</dbReference>
<dbReference type="PROSITE" id="PS50914">
    <property type="entry name" value="BON"/>
    <property type="match status" value="2"/>
</dbReference>
<organism evidence="3 4">
    <name type="scientific">Litoribrevibacter euphylliae</name>
    <dbReference type="NCBI Taxonomy" id="1834034"/>
    <lineage>
        <taxon>Bacteria</taxon>
        <taxon>Pseudomonadati</taxon>
        <taxon>Pseudomonadota</taxon>
        <taxon>Gammaproteobacteria</taxon>
        <taxon>Oceanospirillales</taxon>
        <taxon>Oceanospirillaceae</taxon>
        <taxon>Litoribrevibacter</taxon>
    </lineage>
</organism>
<evidence type="ECO:0000259" key="2">
    <source>
        <dbReference type="PROSITE" id="PS50914"/>
    </source>
</evidence>
<reference evidence="4" key="1">
    <citation type="journal article" date="2019" name="Int. J. Syst. Evol. Microbiol.">
        <title>The Global Catalogue of Microorganisms (GCM) 10K type strain sequencing project: providing services to taxonomists for standard genome sequencing and annotation.</title>
        <authorList>
            <consortium name="The Broad Institute Genomics Platform"/>
            <consortium name="The Broad Institute Genome Sequencing Center for Infectious Disease"/>
            <person name="Wu L."/>
            <person name="Ma J."/>
        </authorList>
    </citation>
    <scope>NUCLEOTIDE SEQUENCE [LARGE SCALE GENOMIC DNA]</scope>
    <source>
        <strain evidence="4">KCTC 52438</strain>
    </source>
</reference>
<comment type="caution">
    <text evidence="3">The sequence shown here is derived from an EMBL/GenBank/DDBJ whole genome shotgun (WGS) entry which is preliminary data.</text>
</comment>
<dbReference type="PANTHER" id="PTHR34606:SF4">
    <property type="entry name" value="OUTER MEMBRANE LIPOPROTEIN DOLP"/>
    <property type="match status" value="1"/>
</dbReference>
<accession>A0ABV7HQF4</accession>
<feature type="domain" description="BON" evidence="2">
    <location>
        <begin position="46"/>
        <end position="115"/>
    </location>
</feature>
<dbReference type="PROSITE" id="PS51257">
    <property type="entry name" value="PROKAR_LIPOPROTEIN"/>
    <property type="match status" value="1"/>
</dbReference>
<dbReference type="Proteomes" id="UP001595476">
    <property type="component" value="Unassembled WGS sequence"/>
</dbReference>
<dbReference type="Gene3D" id="3.30.1340.30">
    <property type="match status" value="1"/>
</dbReference>
<evidence type="ECO:0000256" key="1">
    <source>
        <dbReference type="ARBA" id="ARBA00022729"/>
    </source>
</evidence>
<name>A0ABV7HQF4_9GAMM</name>
<dbReference type="InterPro" id="IPR007055">
    <property type="entry name" value="BON_dom"/>
</dbReference>
<evidence type="ECO:0000313" key="4">
    <source>
        <dbReference type="Proteomes" id="UP001595476"/>
    </source>
</evidence>
<dbReference type="SMART" id="SM00749">
    <property type="entry name" value="BON"/>
    <property type="match status" value="2"/>
</dbReference>
<keyword evidence="4" id="KW-1185">Reference proteome</keyword>
<proteinExistence type="predicted"/>
<sequence>MSLLRVLLISSAFASLTTGCVSLLDATSEGPIEEHQGTRTLGTVIEDENIETKISVNLRKASDTLKNSNIDVVSFNGTVLLVGEVPDQASKALADQVASKTRAVRKVYNELSIAGVSTWVSRYNDAWITTKVSSQMMLAENFPSSRIKVVTEQGTVYLMGLVSQTEGEYAVDITKQVYGVEKIVKLFEYI</sequence>
<dbReference type="EMBL" id="JBHRSZ010000010">
    <property type="protein sequence ID" value="MFC3153552.1"/>
    <property type="molecule type" value="Genomic_DNA"/>
</dbReference>
<evidence type="ECO:0000313" key="3">
    <source>
        <dbReference type="EMBL" id="MFC3153552.1"/>
    </source>
</evidence>